<evidence type="ECO:0008006" key="3">
    <source>
        <dbReference type="Google" id="ProtNLM"/>
    </source>
</evidence>
<comment type="caution">
    <text evidence="1">The sequence shown here is derived from an EMBL/GenBank/DDBJ whole genome shotgun (WGS) entry which is preliminary data.</text>
</comment>
<dbReference type="PANTHER" id="PTHR48475">
    <property type="entry name" value="RIBONUCLEASE H"/>
    <property type="match status" value="1"/>
</dbReference>
<dbReference type="EMBL" id="QJKJ01002041">
    <property type="protein sequence ID" value="RDY04648.1"/>
    <property type="molecule type" value="Genomic_DNA"/>
</dbReference>
<organism evidence="1 2">
    <name type="scientific">Mucuna pruriens</name>
    <name type="common">Velvet bean</name>
    <name type="synonym">Dolichos pruriens</name>
    <dbReference type="NCBI Taxonomy" id="157652"/>
    <lineage>
        <taxon>Eukaryota</taxon>
        <taxon>Viridiplantae</taxon>
        <taxon>Streptophyta</taxon>
        <taxon>Embryophyta</taxon>
        <taxon>Tracheophyta</taxon>
        <taxon>Spermatophyta</taxon>
        <taxon>Magnoliopsida</taxon>
        <taxon>eudicotyledons</taxon>
        <taxon>Gunneridae</taxon>
        <taxon>Pentapetalae</taxon>
        <taxon>rosids</taxon>
        <taxon>fabids</taxon>
        <taxon>Fabales</taxon>
        <taxon>Fabaceae</taxon>
        <taxon>Papilionoideae</taxon>
        <taxon>50 kb inversion clade</taxon>
        <taxon>NPAAA clade</taxon>
        <taxon>indigoferoid/millettioid clade</taxon>
        <taxon>Phaseoleae</taxon>
        <taxon>Mucuna</taxon>
    </lineage>
</organism>
<evidence type="ECO:0000313" key="1">
    <source>
        <dbReference type="EMBL" id="RDY04648.1"/>
    </source>
</evidence>
<gene>
    <name evidence="1" type="ORF">CR513_11612</name>
</gene>
<keyword evidence="2" id="KW-1185">Reference proteome</keyword>
<protein>
    <recommendedName>
        <fullName evidence="3">Reverse transcriptase/retrotransposon-derived protein RNase H-like domain-containing protein</fullName>
    </recommendedName>
</protein>
<sequence>MWSPKSVKEVRQLWTEECEAAFQNLRIMLATPPILTKPVEGIPILIYLSISNKPISEALVLEGVEIHYQKIEKAILALIIMAIRLRLYFHSNQVIVGTKLPIKQVLRKPYLPGRMVGWAVELSEFNIFFEKKMGI</sequence>
<dbReference type="AlphaFoldDB" id="A0A371HPB4"/>
<name>A0A371HPB4_MUCPR</name>
<dbReference type="Proteomes" id="UP000257109">
    <property type="component" value="Unassembled WGS sequence"/>
</dbReference>
<evidence type="ECO:0000313" key="2">
    <source>
        <dbReference type="Proteomes" id="UP000257109"/>
    </source>
</evidence>
<feature type="non-terminal residue" evidence="1">
    <location>
        <position position="1"/>
    </location>
</feature>
<reference evidence="1" key="1">
    <citation type="submission" date="2018-05" db="EMBL/GenBank/DDBJ databases">
        <title>Draft genome of Mucuna pruriens seed.</title>
        <authorList>
            <person name="Nnadi N.E."/>
            <person name="Vos R."/>
            <person name="Hasami M.H."/>
            <person name="Devisetty U.K."/>
            <person name="Aguiy J.C."/>
        </authorList>
    </citation>
    <scope>NUCLEOTIDE SEQUENCE [LARGE SCALE GENOMIC DNA]</scope>
    <source>
        <strain evidence="1">JCA_2017</strain>
    </source>
</reference>
<accession>A0A371HPB4</accession>
<proteinExistence type="predicted"/>
<dbReference type="SUPFAM" id="SSF56672">
    <property type="entry name" value="DNA/RNA polymerases"/>
    <property type="match status" value="1"/>
</dbReference>
<dbReference type="OrthoDB" id="1938451at2759"/>
<dbReference type="InterPro" id="IPR043502">
    <property type="entry name" value="DNA/RNA_pol_sf"/>
</dbReference>
<dbReference type="PANTHER" id="PTHR48475:SF1">
    <property type="entry name" value="RNASE H TYPE-1 DOMAIN-CONTAINING PROTEIN"/>
    <property type="match status" value="1"/>
</dbReference>